<dbReference type="EMBL" id="CP098805">
    <property type="protein sequence ID" value="USJ31213.1"/>
    <property type="molecule type" value="Genomic_DNA"/>
</dbReference>
<reference evidence="1" key="1">
    <citation type="submission" date="2022-06" db="EMBL/GenBank/DDBJ databases">
        <title>Novel species in genus Dyadobacter.</title>
        <authorList>
            <person name="Ma C."/>
        </authorList>
    </citation>
    <scope>NUCLEOTIDE SEQUENCE</scope>
    <source>
        <strain evidence="1">CY22</strain>
    </source>
</reference>
<organism evidence="1 2">
    <name type="scientific">Dyadobacter chenhuakuii</name>
    <dbReference type="NCBI Taxonomy" id="2909339"/>
    <lineage>
        <taxon>Bacteria</taxon>
        <taxon>Pseudomonadati</taxon>
        <taxon>Bacteroidota</taxon>
        <taxon>Cytophagia</taxon>
        <taxon>Cytophagales</taxon>
        <taxon>Spirosomataceae</taxon>
        <taxon>Dyadobacter</taxon>
    </lineage>
</organism>
<keyword evidence="2" id="KW-1185">Reference proteome</keyword>
<protein>
    <submittedName>
        <fullName evidence="1">Uncharacterized protein</fullName>
    </submittedName>
</protein>
<accession>A0ABY4XLE8</accession>
<evidence type="ECO:0000313" key="2">
    <source>
        <dbReference type="Proteomes" id="UP001055420"/>
    </source>
</evidence>
<sequence>MENLYVAGDKVSLLINPSKQLVIKKYLSRIYYCVDVNDEDQKLLAYFERELVAPASL</sequence>
<name>A0ABY4XLE8_9BACT</name>
<proteinExistence type="predicted"/>
<dbReference type="Proteomes" id="UP001055420">
    <property type="component" value="Chromosome"/>
</dbReference>
<evidence type="ECO:0000313" key="1">
    <source>
        <dbReference type="EMBL" id="USJ31213.1"/>
    </source>
</evidence>
<dbReference type="RefSeq" id="WP_252172087.1">
    <property type="nucleotide sequence ID" value="NZ_CP098805.1"/>
</dbReference>
<gene>
    <name evidence="1" type="ORF">NFI80_00430</name>
</gene>